<evidence type="ECO:0000313" key="1">
    <source>
        <dbReference type="EMBL" id="TDE41421.1"/>
    </source>
</evidence>
<dbReference type="EMBL" id="SMLD01000098">
    <property type="protein sequence ID" value="TDE41421.1"/>
    <property type="molecule type" value="Genomic_DNA"/>
</dbReference>
<dbReference type="AlphaFoldDB" id="A0A4R5F1U5"/>
<dbReference type="Proteomes" id="UP000295136">
    <property type="component" value="Unassembled WGS sequence"/>
</dbReference>
<dbReference type="Pfam" id="PF04228">
    <property type="entry name" value="Zn_peptidase"/>
    <property type="match status" value="1"/>
</dbReference>
<proteinExistence type="predicted"/>
<keyword evidence="2" id="KW-1185">Reference proteome</keyword>
<organism evidence="1 2">
    <name type="scientific">Nonomuraea mesophila</name>
    <dbReference type="NCBI Taxonomy" id="2530382"/>
    <lineage>
        <taxon>Bacteria</taxon>
        <taxon>Bacillati</taxon>
        <taxon>Actinomycetota</taxon>
        <taxon>Actinomycetes</taxon>
        <taxon>Streptosporangiales</taxon>
        <taxon>Streptosporangiaceae</taxon>
        <taxon>Nonomuraea</taxon>
    </lineage>
</organism>
<reference evidence="1 2" key="1">
    <citation type="submission" date="2019-03" db="EMBL/GenBank/DDBJ databases">
        <title>Draft genome sequences of novel Actinobacteria.</title>
        <authorList>
            <person name="Sahin N."/>
            <person name="Ay H."/>
            <person name="Saygin H."/>
        </authorList>
    </citation>
    <scope>NUCLEOTIDE SEQUENCE [LARGE SCALE GENOMIC DNA]</scope>
    <source>
        <strain evidence="1 2">6K102</strain>
    </source>
</reference>
<protein>
    <recommendedName>
        <fullName evidence="3">Metalloprotease</fullName>
    </recommendedName>
</protein>
<gene>
    <name evidence="1" type="ORF">E1295_30160</name>
</gene>
<accession>A0A4R5F1U5</accession>
<comment type="caution">
    <text evidence="1">The sequence shown here is derived from an EMBL/GenBank/DDBJ whole genome shotgun (WGS) entry which is preliminary data.</text>
</comment>
<name>A0A4R5F1U5_9ACTN</name>
<sequence>MYIGITQKRIDDPFEVYLAYFLGHEYTHHVQAMNGIFTKYYPAARAEAGENGKLELSRRLELQADCFSSAFVGSVRGTLPVKASDWKYLIDWKRENGGKHWPKNDHGQGTTQAYWMEKGFNTGCNTWTAPGKRVT</sequence>
<evidence type="ECO:0008006" key="3">
    <source>
        <dbReference type="Google" id="ProtNLM"/>
    </source>
</evidence>
<dbReference type="InterPro" id="IPR007343">
    <property type="entry name" value="Uncharacterised_pept_Zn_put"/>
</dbReference>
<evidence type="ECO:0000313" key="2">
    <source>
        <dbReference type="Proteomes" id="UP000295136"/>
    </source>
</evidence>